<feature type="repeat" description="TPR" evidence="3">
    <location>
        <begin position="137"/>
        <end position="170"/>
    </location>
</feature>
<evidence type="ECO:0000313" key="4">
    <source>
        <dbReference type="EMBL" id="GGZ39428.1"/>
    </source>
</evidence>
<dbReference type="Proteomes" id="UP000662572">
    <property type="component" value="Unassembled WGS sequence"/>
</dbReference>
<dbReference type="Gene3D" id="3.40.50.2000">
    <property type="entry name" value="Glycogen Phosphorylase B"/>
    <property type="match status" value="1"/>
</dbReference>
<evidence type="ECO:0000256" key="1">
    <source>
        <dbReference type="ARBA" id="ARBA00022737"/>
    </source>
</evidence>
<dbReference type="InterPro" id="IPR051012">
    <property type="entry name" value="CellSynth/LPSAsmb/PSIAsmb"/>
</dbReference>
<evidence type="ECO:0000313" key="5">
    <source>
        <dbReference type="Proteomes" id="UP000662572"/>
    </source>
</evidence>
<dbReference type="EMBL" id="BMZB01000004">
    <property type="protein sequence ID" value="GGZ39428.1"/>
    <property type="molecule type" value="Genomic_DNA"/>
</dbReference>
<dbReference type="PANTHER" id="PTHR45586:SF1">
    <property type="entry name" value="LIPOPOLYSACCHARIDE ASSEMBLY PROTEIN B"/>
    <property type="match status" value="1"/>
</dbReference>
<keyword evidence="1" id="KW-0677">Repeat</keyword>
<protein>
    <submittedName>
        <fullName evidence="4">Protein FlbA</fullName>
    </submittedName>
</protein>
<dbReference type="SUPFAM" id="SSF53756">
    <property type="entry name" value="UDP-Glycosyltransferase/glycogen phosphorylase"/>
    <property type="match status" value="1"/>
</dbReference>
<dbReference type="InterPro" id="IPR011990">
    <property type="entry name" value="TPR-like_helical_dom_sf"/>
</dbReference>
<comment type="caution">
    <text evidence="4">The sequence shown here is derived from an EMBL/GenBank/DDBJ whole genome shotgun (WGS) entry which is preliminary data.</text>
</comment>
<gene>
    <name evidence="4" type="primary">flbA</name>
    <name evidence="4" type="ORF">GCM10011273_27440</name>
</gene>
<reference evidence="4" key="1">
    <citation type="journal article" date="2014" name="Int. J. Syst. Evol. Microbiol.">
        <title>Complete genome sequence of Corynebacterium casei LMG S-19264T (=DSM 44701T), isolated from a smear-ripened cheese.</title>
        <authorList>
            <consortium name="US DOE Joint Genome Institute (JGI-PGF)"/>
            <person name="Walter F."/>
            <person name="Albersmeier A."/>
            <person name="Kalinowski J."/>
            <person name="Ruckert C."/>
        </authorList>
    </citation>
    <scope>NUCLEOTIDE SEQUENCE</scope>
    <source>
        <strain evidence="4">KCTC 32296</strain>
    </source>
</reference>
<dbReference type="Pfam" id="PF13432">
    <property type="entry name" value="TPR_16"/>
    <property type="match status" value="2"/>
</dbReference>
<evidence type="ECO:0000256" key="2">
    <source>
        <dbReference type="ARBA" id="ARBA00022803"/>
    </source>
</evidence>
<keyword evidence="5" id="KW-1185">Reference proteome</keyword>
<dbReference type="RefSeq" id="WP_189487555.1">
    <property type="nucleotide sequence ID" value="NZ_BMZB01000004.1"/>
</dbReference>
<dbReference type="Gene3D" id="1.25.40.10">
    <property type="entry name" value="Tetratricopeptide repeat domain"/>
    <property type="match status" value="1"/>
</dbReference>
<accession>A0A918QC61</accession>
<dbReference type="InterPro" id="IPR019734">
    <property type="entry name" value="TPR_rpt"/>
</dbReference>
<name>A0A918QC61_9CAUL</name>
<sequence>MKPDPLTDSIAAGDWARAEALARVHLSLKPDDMEVRRYLALALERQNRLPEAFDTYQDLLARLSSPPPSDIVHDLARLAFRLDQMDMAEKLYRFVVQAEPDNVAAIAGLAASQRQQMKYDAAIGGLKIALGSHPEDSELWNVLGTVVNAKNDPHTALTFFDEALRLDPDNHQARFHRGIAHAELGDFDSSLSDFFACIDGFSDPSNIASVRLTTAQIALCAGKTDIAWPLYEARHKTGTAMEVHYPFTAPRWHPGKSLTEKRLFVSAEQGLGDEILFGTLLPDVIRDLGDESLLRLGVEPRLVSLFARAFPKAKVYAHRTRREDGRISRHFDGFDEAQTPVDQWALMADFCATYRSTPADFPAHNAYLKPDPARIEHWRAWLNRLDNRPKVGILWKSLKTDIIRERYYSPFDDWEILLKRDDITVISLQYGDARAELDAAAACGFKIITPPGIDLKDDLDDLCALTCALDLTLGPANATTNIAAAAGARTWIITSPNNWVQMGQVHHPWYPAATAFMPHDLTSWDEVMARVDQALSKLINAPYRD</sequence>
<dbReference type="SUPFAM" id="SSF48452">
    <property type="entry name" value="TPR-like"/>
    <property type="match status" value="1"/>
</dbReference>
<reference evidence="4" key="2">
    <citation type="submission" date="2020-09" db="EMBL/GenBank/DDBJ databases">
        <authorList>
            <person name="Sun Q."/>
            <person name="Kim S."/>
        </authorList>
    </citation>
    <scope>NUCLEOTIDE SEQUENCE</scope>
    <source>
        <strain evidence="4">KCTC 32296</strain>
    </source>
</reference>
<evidence type="ECO:0000256" key="3">
    <source>
        <dbReference type="PROSITE-ProRule" id="PRU00339"/>
    </source>
</evidence>
<dbReference type="SMART" id="SM00028">
    <property type="entry name" value="TPR"/>
    <property type="match status" value="5"/>
</dbReference>
<dbReference type="AlphaFoldDB" id="A0A918QC61"/>
<organism evidence="4 5">
    <name type="scientific">Asticcacaulis endophyticus</name>
    <dbReference type="NCBI Taxonomy" id="1395890"/>
    <lineage>
        <taxon>Bacteria</taxon>
        <taxon>Pseudomonadati</taxon>
        <taxon>Pseudomonadota</taxon>
        <taxon>Alphaproteobacteria</taxon>
        <taxon>Caulobacterales</taxon>
        <taxon>Caulobacteraceae</taxon>
        <taxon>Asticcacaulis</taxon>
    </lineage>
</organism>
<proteinExistence type="predicted"/>
<dbReference type="PROSITE" id="PS50005">
    <property type="entry name" value="TPR"/>
    <property type="match status" value="1"/>
</dbReference>
<keyword evidence="2 3" id="KW-0802">TPR repeat</keyword>
<dbReference type="PANTHER" id="PTHR45586">
    <property type="entry name" value="TPR REPEAT-CONTAINING PROTEIN PA4667"/>
    <property type="match status" value="1"/>
</dbReference>